<dbReference type="Proteomes" id="UP000315201">
    <property type="component" value="Chromosome"/>
</dbReference>
<evidence type="ECO:0000256" key="1">
    <source>
        <dbReference type="SAM" id="Phobius"/>
    </source>
</evidence>
<dbReference type="AlphaFoldDB" id="A0A4Y6I6Q0"/>
<evidence type="ECO:0000313" key="3">
    <source>
        <dbReference type="Proteomes" id="UP000315201"/>
    </source>
</evidence>
<dbReference type="EMBL" id="CP041147">
    <property type="protein sequence ID" value="QDF65062.1"/>
    <property type="molecule type" value="Genomic_DNA"/>
</dbReference>
<keyword evidence="3" id="KW-1185">Reference proteome</keyword>
<organism evidence="2 3">
    <name type="scientific">Mycoplasma nasistruthionis</name>
    <dbReference type="NCBI Taxonomy" id="353852"/>
    <lineage>
        <taxon>Bacteria</taxon>
        <taxon>Bacillati</taxon>
        <taxon>Mycoplasmatota</taxon>
        <taxon>Mollicutes</taxon>
        <taxon>Mycoplasmataceae</taxon>
        <taxon>Mycoplasma</taxon>
    </lineage>
</organism>
<keyword evidence="1" id="KW-1133">Transmembrane helix</keyword>
<gene>
    <name evidence="2" type="ORF">FIV53_02025</name>
</gene>
<evidence type="ECO:0000313" key="2">
    <source>
        <dbReference type="EMBL" id="QDF65062.1"/>
    </source>
</evidence>
<proteinExistence type="predicted"/>
<accession>A0A4Y6I6Q0</accession>
<feature type="transmembrane region" description="Helical" evidence="1">
    <location>
        <begin position="43"/>
        <end position="61"/>
    </location>
</feature>
<keyword evidence="1" id="KW-0472">Membrane</keyword>
<reference evidence="2 3" key="1">
    <citation type="submission" date="2019-06" db="EMBL/GenBank/DDBJ databases">
        <title>Mycoplasma nasistruthionis sp. nov. str Ms03.</title>
        <authorList>
            <person name="Botes A."/>
        </authorList>
    </citation>
    <scope>NUCLEOTIDE SEQUENCE [LARGE SCALE GENOMIC DNA]</scope>
    <source>
        <strain evidence="2 3">Ms03</strain>
    </source>
</reference>
<name>A0A4Y6I6Q0_9MOLU</name>
<keyword evidence="1" id="KW-0812">Transmembrane</keyword>
<dbReference type="RefSeq" id="WP_208664640.1">
    <property type="nucleotide sequence ID" value="NZ_CP041147.1"/>
</dbReference>
<protein>
    <submittedName>
        <fullName evidence="2">Uncharacterized protein</fullName>
    </submittedName>
</protein>
<sequence length="646" mass="74168">MGVQLINILIKILSKGFMSRQKTSLNSLKNIGWNLVKIFKKTWYYFVVALVALVIGIVAIFKASSPFKPAFFNYKSYIASENKNVLEQNFTYKVFDEINEFTVALVNKKAIGGIGSDFQAVELIKKDLIKPIDFQKLLDLPNQPTESELMEILQTIYTPVVWDHLVKYDKELNLSDTNTPKHLWQYFVPYFAQDGMIAYNPLRKAVKNAQGETVVPDDAYITEAELIANSQALSTKYKNADNENLNAIAPYSIFNVLDLLRQKNYKDLVVTDAVRVNMLYGSPYDYSQKNDTTYISDKFTGSATESDYQRIIDDFKWLIETATQKKISSGLVQFDGDGQGILNKLIEPDLKQIDSAIMYNGDALDAYFSEGNYSNVPDGSIDAIKINKNVLLVDGLVLANGDNNGKNKNDAWDSIEDKFYESLRNSFYQNLGTIYTKYYSKDNSSPLSMDKKQQAYIDYATDFYKNYLDIVLKDSFDQQNQQKYEEFKNSLASLYNLTSINIELMHTYDDFADLWWNDEVIKNAVLDAYLKANPENTADSFDKTALISFVNHIDLANELFYAYMEENSLNLINFDFVNYTPATYFEYELMKRNYFFKEGNELDQKAINIYEIKDEPEKGITHTNVAGVSEKLLSQIGTYYFKTFKN</sequence>